<evidence type="ECO:0000256" key="14">
    <source>
        <dbReference type="ARBA" id="ARBA00048109"/>
    </source>
</evidence>
<dbReference type="Pfam" id="PF03007">
    <property type="entry name" value="WS_DGAT_cat"/>
    <property type="match status" value="1"/>
</dbReference>
<feature type="domain" description="O-acyltransferase WSD1-like N-terminal" evidence="16">
    <location>
        <begin position="57"/>
        <end position="211"/>
    </location>
</feature>
<reference evidence="18 19" key="1">
    <citation type="journal article" date="2020" name="Nat. Commun.">
        <title>Genome of Tripterygium wilfordii and identification of cytochrome P450 involved in triptolide biosynthesis.</title>
        <authorList>
            <person name="Tu L."/>
            <person name="Su P."/>
            <person name="Zhang Z."/>
            <person name="Gao L."/>
            <person name="Wang J."/>
            <person name="Hu T."/>
            <person name="Zhou J."/>
            <person name="Zhang Y."/>
            <person name="Zhao Y."/>
            <person name="Liu Y."/>
            <person name="Song Y."/>
            <person name="Tong Y."/>
            <person name="Lu Y."/>
            <person name="Yang J."/>
            <person name="Xu C."/>
            <person name="Jia M."/>
            <person name="Peters R.J."/>
            <person name="Huang L."/>
            <person name="Gao W."/>
        </authorList>
    </citation>
    <scope>NUCLEOTIDE SEQUENCE [LARGE SCALE GENOMIC DNA]</scope>
    <source>
        <strain evidence="19">cv. XIE 37</strain>
        <tissue evidence="18">Leaf</tissue>
    </source>
</reference>
<dbReference type="GO" id="GO:0047196">
    <property type="term" value="F:long-chain-alcohol O-fatty-acyltransferase activity"/>
    <property type="evidence" value="ECO:0007669"/>
    <property type="project" value="UniProtKB-EC"/>
</dbReference>
<evidence type="ECO:0000313" key="19">
    <source>
        <dbReference type="Proteomes" id="UP000593562"/>
    </source>
</evidence>
<evidence type="ECO:0000256" key="12">
    <source>
        <dbReference type="ARBA" id="ARBA00024360"/>
    </source>
</evidence>
<feature type="transmembrane region" description="Helical" evidence="15">
    <location>
        <begin position="195"/>
        <end position="216"/>
    </location>
</feature>
<comment type="caution">
    <text evidence="18">The sequence shown here is derived from an EMBL/GenBank/DDBJ whole genome shotgun (WGS) entry which is preliminary data.</text>
</comment>
<keyword evidence="5" id="KW-1003">Cell membrane</keyword>
<comment type="subcellular location">
    <subcellularLocation>
        <location evidence="1">Cell membrane</location>
        <topology evidence="1">Single-pass membrane protein</topology>
    </subcellularLocation>
    <subcellularLocation>
        <location evidence="2">Endoplasmic reticulum membrane</location>
        <topology evidence="2">Single-pass membrane protein</topology>
    </subcellularLocation>
</comment>
<evidence type="ECO:0000256" key="9">
    <source>
        <dbReference type="ARBA" id="ARBA00022989"/>
    </source>
</evidence>
<keyword evidence="6" id="KW-0808">Transferase</keyword>
<sequence>MRVEVGRGGAKAAATTTTCEEPLSPTARVFHDPSFNCHIIAKMGCKTSIDPAVVIDGLKHTLIKHPRFSSKLVVVNDHNGQKKRWVPTTVNVEDHVIVPELDLKMNSPDQFVEDYISHITTIPMDLSKPLWEVHILNVKTSDAEALGVLKIHHAIGDGVSLMSLLLACTRKTSDPESLPTVPGSKRKDSVASTGFCGLVFNTLVDMMLVVATILFFRDTNTPIKGAPGVELKPKRFIHRTVSLDDIKLVKNATNTTINDVLLGVTEAGLSLYLNRRYSENEKDDEGTKNRINLLESICLRSTLLVNIRPGTGIQALADMMEESKYGWGNRIGYILLPFNIALHDDPLEYIRSTKRTIDRKKFSLEAIFIHLAGTLTAKLLGAKLHFLKMNEVCTFVTQAAATIAHKILSNTTLSFSNVVGPVEEISFYGHPMAYLAPSVYGHPHALTMHFQSYTDKMTIVLAVDPEVIPDPYGLLDDLEESLAAMKDAVVQRGLNEKEAVKEKIS</sequence>
<comment type="pathway">
    <text evidence="4">Lipid metabolism.</text>
</comment>
<keyword evidence="9 15" id="KW-1133">Transmembrane helix</keyword>
<evidence type="ECO:0000256" key="6">
    <source>
        <dbReference type="ARBA" id="ARBA00022679"/>
    </source>
</evidence>
<dbReference type="SUPFAM" id="SSF52777">
    <property type="entry name" value="CoA-dependent acyltransferases"/>
    <property type="match status" value="1"/>
</dbReference>
<dbReference type="FunFam" id="3.30.559.10:FF:000033">
    <property type="entry name" value="O-acyltransferase (WSD1-like) family protein"/>
    <property type="match status" value="1"/>
</dbReference>
<evidence type="ECO:0000256" key="15">
    <source>
        <dbReference type="SAM" id="Phobius"/>
    </source>
</evidence>
<dbReference type="Pfam" id="PF06974">
    <property type="entry name" value="WS_DGAT_C"/>
    <property type="match status" value="1"/>
</dbReference>
<comment type="similarity">
    <text evidence="12">In the N-terminal section; belongs to the long-chain O-acyltransferase family.</text>
</comment>
<evidence type="ECO:0000256" key="1">
    <source>
        <dbReference type="ARBA" id="ARBA00004162"/>
    </source>
</evidence>
<evidence type="ECO:0000256" key="13">
    <source>
        <dbReference type="ARBA" id="ARBA00047604"/>
    </source>
</evidence>
<dbReference type="PANTHER" id="PTHR31650">
    <property type="entry name" value="O-ACYLTRANSFERASE (WSD1-LIKE) FAMILY PROTEIN"/>
    <property type="match status" value="1"/>
</dbReference>
<gene>
    <name evidence="18" type="ORF">HS088_TW18G01118</name>
</gene>
<proteinExistence type="inferred from homology"/>
<evidence type="ECO:0000256" key="8">
    <source>
        <dbReference type="ARBA" id="ARBA00022824"/>
    </source>
</evidence>
<dbReference type="PANTHER" id="PTHR31650:SF1">
    <property type="entry name" value="WAX ESTER SYNTHASE_DIACYLGLYCEROL ACYLTRANSFERASE 4-RELATED"/>
    <property type="match status" value="1"/>
</dbReference>
<evidence type="ECO:0000256" key="10">
    <source>
        <dbReference type="ARBA" id="ARBA00023136"/>
    </source>
</evidence>
<evidence type="ECO:0000256" key="3">
    <source>
        <dbReference type="ARBA" id="ARBA00004771"/>
    </source>
</evidence>
<accession>A0A7J7CE67</accession>
<evidence type="ECO:0000259" key="16">
    <source>
        <dbReference type="Pfam" id="PF03007"/>
    </source>
</evidence>
<keyword evidence="8" id="KW-0256">Endoplasmic reticulum</keyword>
<dbReference type="InterPro" id="IPR009721">
    <property type="entry name" value="O-acyltransferase_WSD1_C"/>
</dbReference>
<evidence type="ECO:0000313" key="18">
    <source>
        <dbReference type="EMBL" id="KAF5732423.1"/>
    </source>
</evidence>
<evidence type="ECO:0000256" key="7">
    <source>
        <dbReference type="ARBA" id="ARBA00022692"/>
    </source>
</evidence>
<dbReference type="InterPro" id="IPR004255">
    <property type="entry name" value="O-acyltransferase_WSD1_N"/>
</dbReference>
<protein>
    <recommendedName>
        <fullName evidence="20">Diacylglycerol O-acyltransferase</fullName>
    </recommendedName>
</protein>
<keyword evidence="19" id="KW-1185">Reference proteome</keyword>
<dbReference type="UniPathway" id="UPA00282"/>
<dbReference type="AlphaFoldDB" id="A0A7J7CE67"/>
<keyword evidence="11" id="KW-0012">Acyltransferase</keyword>
<evidence type="ECO:0008006" key="20">
    <source>
        <dbReference type="Google" id="ProtNLM"/>
    </source>
</evidence>
<dbReference type="Gene3D" id="3.30.559.10">
    <property type="entry name" value="Chloramphenicol acetyltransferase-like domain"/>
    <property type="match status" value="1"/>
</dbReference>
<name>A0A7J7CE67_TRIWF</name>
<comment type="pathway">
    <text evidence="3">Glycerolipid metabolism; triacylglycerol biosynthesis.</text>
</comment>
<feature type="domain" description="O-acyltransferase WSD1 C-terminal" evidence="17">
    <location>
        <begin position="327"/>
        <end position="486"/>
    </location>
</feature>
<dbReference type="OrthoDB" id="619536at2759"/>
<evidence type="ECO:0000259" key="17">
    <source>
        <dbReference type="Pfam" id="PF06974"/>
    </source>
</evidence>
<evidence type="ECO:0000256" key="5">
    <source>
        <dbReference type="ARBA" id="ARBA00022475"/>
    </source>
</evidence>
<dbReference type="InParanoid" id="A0A7J7CE67"/>
<keyword evidence="10 15" id="KW-0472">Membrane</keyword>
<evidence type="ECO:0000256" key="11">
    <source>
        <dbReference type="ARBA" id="ARBA00023315"/>
    </source>
</evidence>
<keyword evidence="7 15" id="KW-0812">Transmembrane</keyword>
<dbReference type="GO" id="GO:0019432">
    <property type="term" value="P:triglyceride biosynthetic process"/>
    <property type="evidence" value="ECO:0007669"/>
    <property type="project" value="UniProtKB-UniPathway"/>
</dbReference>
<dbReference type="InterPro" id="IPR023213">
    <property type="entry name" value="CAT-like_dom_sf"/>
</dbReference>
<organism evidence="18 19">
    <name type="scientific">Tripterygium wilfordii</name>
    <name type="common">Thunder God vine</name>
    <dbReference type="NCBI Taxonomy" id="458696"/>
    <lineage>
        <taxon>Eukaryota</taxon>
        <taxon>Viridiplantae</taxon>
        <taxon>Streptophyta</taxon>
        <taxon>Embryophyta</taxon>
        <taxon>Tracheophyta</taxon>
        <taxon>Spermatophyta</taxon>
        <taxon>Magnoliopsida</taxon>
        <taxon>eudicotyledons</taxon>
        <taxon>Gunneridae</taxon>
        <taxon>Pentapetalae</taxon>
        <taxon>rosids</taxon>
        <taxon>fabids</taxon>
        <taxon>Celastrales</taxon>
        <taxon>Celastraceae</taxon>
        <taxon>Tripterygium</taxon>
    </lineage>
</organism>
<dbReference type="GO" id="GO:0005886">
    <property type="term" value="C:plasma membrane"/>
    <property type="evidence" value="ECO:0007669"/>
    <property type="project" value="UniProtKB-SubCell"/>
</dbReference>
<evidence type="ECO:0000256" key="2">
    <source>
        <dbReference type="ARBA" id="ARBA00004389"/>
    </source>
</evidence>
<dbReference type="GO" id="GO:0004144">
    <property type="term" value="F:diacylglycerol O-acyltransferase activity"/>
    <property type="evidence" value="ECO:0007669"/>
    <property type="project" value="UniProtKB-EC"/>
</dbReference>
<evidence type="ECO:0000256" key="4">
    <source>
        <dbReference type="ARBA" id="ARBA00005189"/>
    </source>
</evidence>
<comment type="catalytic activity">
    <reaction evidence="13">
        <text>a long chain fatty alcohol + a fatty acyl-CoA = a long-chain alcohol wax ester + CoA</text>
        <dbReference type="Rhea" id="RHEA:38443"/>
        <dbReference type="ChEBI" id="CHEBI:17135"/>
        <dbReference type="ChEBI" id="CHEBI:57287"/>
        <dbReference type="ChEBI" id="CHEBI:77636"/>
        <dbReference type="ChEBI" id="CHEBI:235323"/>
        <dbReference type="EC" id="2.3.1.75"/>
    </reaction>
</comment>
<dbReference type="EMBL" id="JAAARO010000018">
    <property type="protein sequence ID" value="KAF5732423.1"/>
    <property type="molecule type" value="Genomic_DNA"/>
</dbReference>
<dbReference type="GO" id="GO:0005789">
    <property type="term" value="C:endoplasmic reticulum membrane"/>
    <property type="evidence" value="ECO:0007669"/>
    <property type="project" value="UniProtKB-SubCell"/>
</dbReference>
<dbReference type="InterPro" id="IPR045034">
    <property type="entry name" value="O-acyltransferase_WSD1-like"/>
</dbReference>
<dbReference type="Proteomes" id="UP000593562">
    <property type="component" value="Unassembled WGS sequence"/>
</dbReference>
<comment type="catalytic activity">
    <reaction evidence="14">
        <text>an acyl-CoA + a 1,2-diacyl-sn-glycerol = a triacyl-sn-glycerol + CoA</text>
        <dbReference type="Rhea" id="RHEA:10868"/>
        <dbReference type="ChEBI" id="CHEBI:17815"/>
        <dbReference type="ChEBI" id="CHEBI:57287"/>
        <dbReference type="ChEBI" id="CHEBI:58342"/>
        <dbReference type="ChEBI" id="CHEBI:64615"/>
        <dbReference type="EC" id="2.3.1.20"/>
    </reaction>
</comment>